<dbReference type="AlphaFoldDB" id="A0A1F7JUU1"/>
<dbReference type="PANTHER" id="PTHR30244">
    <property type="entry name" value="TRANSAMINASE"/>
    <property type="match status" value="1"/>
</dbReference>
<evidence type="ECO:0000313" key="5">
    <source>
        <dbReference type="Proteomes" id="UP000176269"/>
    </source>
</evidence>
<evidence type="ECO:0000313" key="4">
    <source>
        <dbReference type="EMBL" id="OGK59375.1"/>
    </source>
</evidence>
<dbReference type="Pfam" id="PF01041">
    <property type="entry name" value="DegT_DnrJ_EryC1"/>
    <property type="match status" value="1"/>
</dbReference>
<keyword evidence="2 3" id="KW-0663">Pyridoxal phosphate</keyword>
<organism evidence="4 5">
    <name type="scientific">Candidatus Roizmanbacteria bacterium RIFCSPLOWO2_02_FULL_43_10</name>
    <dbReference type="NCBI Taxonomy" id="1802078"/>
    <lineage>
        <taxon>Bacteria</taxon>
        <taxon>Candidatus Roizmaniibacteriota</taxon>
    </lineage>
</organism>
<feature type="modified residue" description="N6-(pyridoxal phosphate)lysine" evidence="2">
    <location>
        <position position="181"/>
    </location>
</feature>
<dbReference type="GO" id="GO:0030170">
    <property type="term" value="F:pyridoxal phosphate binding"/>
    <property type="evidence" value="ECO:0007669"/>
    <property type="project" value="TreeGrafter"/>
</dbReference>
<evidence type="ECO:0000256" key="3">
    <source>
        <dbReference type="RuleBase" id="RU004508"/>
    </source>
</evidence>
<protein>
    <recommendedName>
        <fullName evidence="6">Polysaccharide biosynthesis protein</fullName>
    </recommendedName>
</protein>
<dbReference type="InterPro" id="IPR015424">
    <property type="entry name" value="PyrdxlP-dep_Trfase"/>
</dbReference>
<gene>
    <name evidence="4" type="ORF">A3I56_02655</name>
</gene>
<dbReference type="PANTHER" id="PTHR30244:SF39">
    <property type="entry name" value="BLR3650 PROTEIN"/>
    <property type="match status" value="1"/>
</dbReference>
<sequence length="365" mass="41218">MVTIPLYKPYITEDEHRAVSRVLRGGVLSRGPEVENFEQEFAEYMGKSHAIAVNNGTAGLHVAIKALGWSAGDRIITTPFSFIASANSLLFENIEPVFADIGDDYNIDPTHIEKKLTKNTRGILLVHIFGLPAYSKHLHSLVKGHNLEVIEDACEAIERPSDNFMVAKLGACTVYGFYENKQLTTGGEGGAVITNNQALAERCRSLRNQGNIHHASWLNHIQLGYNYRMTEMQAAFGRVQLKRLNWALKQRELIADRYEDLFEGVPGVKIPSVHPRRSWFVYPVQFETKRARDKVLDDLHSHGIAAREYFAPIHLYAHFRKFGYKPGDFPKTEYASQTTIVIPFFVGMTYHQQDRVATVIASSLK</sequence>
<reference evidence="4 5" key="1">
    <citation type="journal article" date="2016" name="Nat. Commun.">
        <title>Thousands of microbial genomes shed light on interconnected biogeochemical processes in an aquifer system.</title>
        <authorList>
            <person name="Anantharaman K."/>
            <person name="Brown C.T."/>
            <person name="Hug L.A."/>
            <person name="Sharon I."/>
            <person name="Castelle C.J."/>
            <person name="Probst A.J."/>
            <person name="Thomas B.C."/>
            <person name="Singh A."/>
            <person name="Wilkins M.J."/>
            <person name="Karaoz U."/>
            <person name="Brodie E.L."/>
            <person name="Williams K.H."/>
            <person name="Hubbard S.S."/>
            <person name="Banfield J.F."/>
        </authorList>
    </citation>
    <scope>NUCLEOTIDE SEQUENCE [LARGE SCALE GENOMIC DNA]</scope>
</reference>
<proteinExistence type="inferred from homology"/>
<evidence type="ECO:0008006" key="6">
    <source>
        <dbReference type="Google" id="ProtNLM"/>
    </source>
</evidence>
<dbReference type="InterPro" id="IPR000653">
    <property type="entry name" value="DegT/StrS_aminotransferase"/>
</dbReference>
<feature type="active site" description="Proton acceptor" evidence="1">
    <location>
        <position position="181"/>
    </location>
</feature>
<dbReference type="Proteomes" id="UP000176269">
    <property type="component" value="Unassembled WGS sequence"/>
</dbReference>
<dbReference type="InterPro" id="IPR015422">
    <property type="entry name" value="PyrdxlP-dep_Trfase_small"/>
</dbReference>
<accession>A0A1F7JUU1</accession>
<dbReference type="EMBL" id="MGBC01000045">
    <property type="protein sequence ID" value="OGK59375.1"/>
    <property type="molecule type" value="Genomic_DNA"/>
</dbReference>
<name>A0A1F7JUU1_9BACT</name>
<dbReference type="PIRSF" id="PIRSF000390">
    <property type="entry name" value="PLP_StrS"/>
    <property type="match status" value="1"/>
</dbReference>
<dbReference type="GO" id="GO:0000271">
    <property type="term" value="P:polysaccharide biosynthetic process"/>
    <property type="evidence" value="ECO:0007669"/>
    <property type="project" value="TreeGrafter"/>
</dbReference>
<dbReference type="GO" id="GO:0008483">
    <property type="term" value="F:transaminase activity"/>
    <property type="evidence" value="ECO:0007669"/>
    <property type="project" value="TreeGrafter"/>
</dbReference>
<dbReference type="SUPFAM" id="SSF53383">
    <property type="entry name" value="PLP-dependent transferases"/>
    <property type="match status" value="1"/>
</dbReference>
<comment type="similarity">
    <text evidence="3">Belongs to the DegT/DnrJ/EryC1 family.</text>
</comment>
<dbReference type="InterPro" id="IPR015421">
    <property type="entry name" value="PyrdxlP-dep_Trfase_major"/>
</dbReference>
<dbReference type="Gene3D" id="3.90.1150.10">
    <property type="entry name" value="Aspartate Aminotransferase, domain 1"/>
    <property type="match status" value="1"/>
</dbReference>
<comment type="caution">
    <text evidence="4">The sequence shown here is derived from an EMBL/GenBank/DDBJ whole genome shotgun (WGS) entry which is preliminary data.</text>
</comment>
<evidence type="ECO:0000256" key="1">
    <source>
        <dbReference type="PIRSR" id="PIRSR000390-1"/>
    </source>
</evidence>
<dbReference type="CDD" id="cd00616">
    <property type="entry name" value="AHBA_syn"/>
    <property type="match status" value="1"/>
</dbReference>
<dbReference type="Gene3D" id="3.40.640.10">
    <property type="entry name" value="Type I PLP-dependent aspartate aminotransferase-like (Major domain)"/>
    <property type="match status" value="1"/>
</dbReference>
<evidence type="ECO:0000256" key="2">
    <source>
        <dbReference type="PIRSR" id="PIRSR000390-2"/>
    </source>
</evidence>